<dbReference type="GO" id="GO:0005737">
    <property type="term" value="C:cytoplasm"/>
    <property type="evidence" value="ECO:0007669"/>
    <property type="project" value="UniProtKB-SubCell"/>
</dbReference>
<reference evidence="22" key="1">
    <citation type="submission" date="2016-04" db="EMBL/GenBank/DDBJ databases">
        <authorList>
            <person name="Chen L."/>
            <person name="Zhuang W."/>
            <person name="Wang G."/>
        </authorList>
    </citation>
    <scope>NUCLEOTIDE SEQUENCE [LARGE SCALE GENOMIC DNA]</scope>
    <source>
        <strain evidence="22">17621</strain>
    </source>
</reference>
<dbReference type="PANTHER" id="PTHR24421:SF10">
    <property type="entry name" value="NITRATE_NITRITE SENSOR PROTEIN NARQ"/>
    <property type="match status" value="1"/>
</dbReference>
<comment type="subcellular location">
    <subcellularLocation>
        <location evidence="3">Cytoplasm</location>
    </subcellularLocation>
</comment>
<gene>
    <name evidence="21" type="ORF">A4H97_23715</name>
</gene>
<dbReference type="AlphaFoldDB" id="A0A1V9F595"/>
<dbReference type="Pfam" id="PF02518">
    <property type="entry name" value="HATPase_c"/>
    <property type="match status" value="1"/>
</dbReference>
<name>A0A1V9F595_9BACT</name>
<dbReference type="Proteomes" id="UP000192610">
    <property type="component" value="Unassembled WGS sequence"/>
</dbReference>
<comment type="caution">
    <text evidence="21">The sequence shown here is derived from an EMBL/GenBank/DDBJ whole genome shotgun (WGS) entry which is preliminary data.</text>
</comment>
<accession>A0A1V9F595</accession>
<dbReference type="GO" id="GO:0016020">
    <property type="term" value="C:membrane"/>
    <property type="evidence" value="ECO:0007669"/>
    <property type="project" value="InterPro"/>
</dbReference>
<dbReference type="InterPro" id="IPR036890">
    <property type="entry name" value="HATPase_C_sf"/>
</dbReference>
<dbReference type="SUPFAM" id="SSF55874">
    <property type="entry name" value="ATPase domain of HSP90 chaperone/DNA topoisomerase II/histidine kinase"/>
    <property type="match status" value="1"/>
</dbReference>
<proteinExistence type="predicted"/>
<dbReference type="GO" id="GO:0005524">
    <property type="term" value="F:ATP binding"/>
    <property type="evidence" value="ECO:0007669"/>
    <property type="project" value="UniProtKB-KW"/>
</dbReference>
<dbReference type="STRING" id="354355.SAMN05660816_04457"/>
<comment type="function">
    <text evidence="17">Member of the two-component regulatory system NreB/NreC involved in the control of dissimilatory nitrate/nitrite reduction in response to oxygen. NreB functions as a direct oxygen sensor histidine kinase which is autophosphorylated, in the absence of oxygen, probably at the conserved histidine residue, and transfers its phosphate group probably to a conserved aspartate residue of NreC. NreB/NreC activates the expression of the nitrate (narGHJI) and nitrite (nir) reductase operons, as well as the putative nitrate transporter gene narT.</text>
</comment>
<feature type="domain" description="Histidine kinase" evidence="20">
    <location>
        <begin position="173"/>
        <end position="259"/>
    </location>
</feature>
<dbReference type="InterPro" id="IPR004358">
    <property type="entry name" value="Sig_transdc_His_kin-like_C"/>
</dbReference>
<evidence type="ECO:0000256" key="19">
    <source>
        <dbReference type="SAM" id="Phobius"/>
    </source>
</evidence>
<dbReference type="InterPro" id="IPR003594">
    <property type="entry name" value="HATPase_dom"/>
</dbReference>
<dbReference type="SMART" id="SM00387">
    <property type="entry name" value="HATPase_c"/>
    <property type="match status" value="1"/>
</dbReference>
<evidence type="ECO:0000256" key="2">
    <source>
        <dbReference type="ARBA" id="ARBA00001966"/>
    </source>
</evidence>
<evidence type="ECO:0000256" key="18">
    <source>
        <dbReference type="ARBA" id="ARBA00030800"/>
    </source>
</evidence>
<keyword evidence="19" id="KW-0472">Membrane</keyword>
<dbReference type="GO" id="GO:0000155">
    <property type="term" value="F:phosphorelay sensor kinase activity"/>
    <property type="evidence" value="ECO:0007669"/>
    <property type="project" value="InterPro"/>
</dbReference>
<keyword evidence="11" id="KW-0547">Nucleotide-binding</keyword>
<dbReference type="PRINTS" id="PR00344">
    <property type="entry name" value="BCTRLSENSOR"/>
</dbReference>
<keyword evidence="14" id="KW-0408">Iron</keyword>
<evidence type="ECO:0000256" key="16">
    <source>
        <dbReference type="ARBA" id="ARBA00023014"/>
    </source>
</evidence>
<evidence type="ECO:0000256" key="1">
    <source>
        <dbReference type="ARBA" id="ARBA00000085"/>
    </source>
</evidence>
<evidence type="ECO:0000256" key="17">
    <source>
        <dbReference type="ARBA" id="ARBA00024827"/>
    </source>
</evidence>
<dbReference type="Gene3D" id="1.20.5.1930">
    <property type="match status" value="1"/>
</dbReference>
<keyword evidence="8" id="KW-0597">Phosphoprotein</keyword>
<sequence>MDDAQEWYLLIETASVIMIALALTIFAVMIIYRKRKMEHIKEIDRMNETFARELLQTQLEVQQQTMQHIGREIHDNVGQKLTLAALYTSQVDTADPAHQKKMDAISSIIDESLSDLRSLSKNLTDVNYFHTDLYQLIHNECARMEGTGRCTVHLQPFHIPVKAGHAVKNVTLRILQEFLQNSLKHADCTVLTVALKQETDGLELYVTDNGKGFIIERQNGPGIGLSNMRKRAEIIHARFTIESTVGKGTSMRLFIPDTEINL</sequence>
<evidence type="ECO:0000256" key="3">
    <source>
        <dbReference type="ARBA" id="ARBA00004496"/>
    </source>
</evidence>
<evidence type="ECO:0000256" key="12">
    <source>
        <dbReference type="ARBA" id="ARBA00022777"/>
    </source>
</evidence>
<keyword evidence="6" id="KW-0004">4Fe-4S</keyword>
<evidence type="ECO:0000256" key="4">
    <source>
        <dbReference type="ARBA" id="ARBA00012438"/>
    </source>
</evidence>
<keyword evidence="19" id="KW-1133">Transmembrane helix</keyword>
<dbReference type="GO" id="GO:0046983">
    <property type="term" value="F:protein dimerization activity"/>
    <property type="evidence" value="ECO:0007669"/>
    <property type="project" value="InterPro"/>
</dbReference>
<dbReference type="PROSITE" id="PS50109">
    <property type="entry name" value="HIS_KIN"/>
    <property type="match status" value="1"/>
</dbReference>
<evidence type="ECO:0000313" key="21">
    <source>
        <dbReference type="EMBL" id="OQP53455.1"/>
    </source>
</evidence>
<comment type="cofactor">
    <cofactor evidence="2">
        <name>[4Fe-4S] cluster</name>
        <dbReference type="ChEBI" id="CHEBI:49883"/>
    </cofactor>
</comment>
<feature type="transmembrane region" description="Helical" evidence="19">
    <location>
        <begin position="6"/>
        <end position="32"/>
    </location>
</feature>
<evidence type="ECO:0000256" key="14">
    <source>
        <dbReference type="ARBA" id="ARBA00023004"/>
    </source>
</evidence>
<dbReference type="GO" id="GO:0051539">
    <property type="term" value="F:4 iron, 4 sulfur cluster binding"/>
    <property type="evidence" value="ECO:0007669"/>
    <property type="project" value="UniProtKB-KW"/>
</dbReference>
<keyword evidence="10" id="KW-0479">Metal-binding</keyword>
<evidence type="ECO:0000313" key="22">
    <source>
        <dbReference type="Proteomes" id="UP000192610"/>
    </source>
</evidence>
<evidence type="ECO:0000256" key="5">
    <source>
        <dbReference type="ARBA" id="ARBA00017322"/>
    </source>
</evidence>
<evidence type="ECO:0000256" key="13">
    <source>
        <dbReference type="ARBA" id="ARBA00022840"/>
    </source>
</evidence>
<dbReference type="InterPro" id="IPR050482">
    <property type="entry name" value="Sensor_HK_TwoCompSys"/>
</dbReference>
<keyword evidence="16" id="KW-0411">Iron-sulfur</keyword>
<keyword evidence="12" id="KW-0418">Kinase</keyword>
<dbReference type="EC" id="2.7.13.3" evidence="4"/>
<keyword evidence="9" id="KW-0808">Transferase</keyword>
<keyword evidence="22" id="KW-1185">Reference proteome</keyword>
<keyword evidence="7" id="KW-0963">Cytoplasm</keyword>
<dbReference type="RefSeq" id="WP_081197800.1">
    <property type="nucleotide sequence ID" value="NZ_FOCZ01000008.1"/>
</dbReference>
<evidence type="ECO:0000256" key="11">
    <source>
        <dbReference type="ARBA" id="ARBA00022741"/>
    </source>
</evidence>
<keyword evidence="15" id="KW-0902">Two-component regulatory system</keyword>
<evidence type="ECO:0000256" key="6">
    <source>
        <dbReference type="ARBA" id="ARBA00022485"/>
    </source>
</evidence>
<comment type="catalytic activity">
    <reaction evidence="1">
        <text>ATP + protein L-histidine = ADP + protein N-phospho-L-histidine.</text>
        <dbReference type="EC" id="2.7.13.3"/>
    </reaction>
</comment>
<keyword evidence="19" id="KW-0812">Transmembrane</keyword>
<dbReference type="GO" id="GO:0046872">
    <property type="term" value="F:metal ion binding"/>
    <property type="evidence" value="ECO:0007669"/>
    <property type="project" value="UniProtKB-KW"/>
</dbReference>
<evidence type="ECO:0000256" key="8">
    <source>
        <dbReference type="ARBA" id="ARBA00022553"/>
    </source>
</evidence>
<evidence type="ECO:0000259" key="20">
    <source>
        <dbReference type="PROSITE" id="PS50109"/>
    </source>
</evidence>
<evidence type="ECO:0000256" key="7">
    <source>
        <dbReference type="ARBA" id="ARBA00022490"/>
    </source>
</evidence>
<evidence type="ECO:0000256" key="15">
    <source>
        <dbReference type="ARBA" id="ARBA00023012"/>
    </source>
</evidence>
<evidence type="ECO:0000256" key="10">
    <source>
        <dbReference type="ARBA" id="ARBA00022723"/>
    </source>
</evidence>
<evidence type="ECO:0000256" key="9">
    <source>
        <dbReference type="ARBA" id="ARBA00022679"/>
    </source>
</evidence>
<dbReference type="Pfam" id="PF07730">
    <property type="entry name" value="HisKA_3"/>
    <property type="match status" value="1"/>
</dbReference>
<dbReference type="InterPro" id="IPR005467">
    <property type="entry name" value="His_kinase_dom"/>
</dbReference>
<protein>
    <recommendedName>
        <fullName evidence="5">Oxygen sensor histidine kinase NreB</fullName>
        <ecNumber evidence="4">2.7.13.3</ecNumber>
    </recommendedName>
    <alternativeName>
        <fullName evidence="18">Nitrogen regulation protein B</fullName>
    </alternativeName>
</protein>
<dbReference type="EMBL" id="LVXG01000006">
    <property type="protein sequence ID" value="OQP53455.1"/>
    <property type="molecule type" value="Genomic_DNA"/>
</dbReference>
<keyword evidence="13" id="KW-0067">ATP-binding</keyword>
<dbReference type="PANTHER" id="PTHR24421">
    <property type="entry name" value="NITRATE/NITRITE SENSOR PROTEIN NARX-RELATED"/>
    <property type="match status" value="1"/>
</dbReference>
<dbReference type="InterPro" id="IPR011712">
    <property type="entry name" value="Sig_transdc_His_kin_sub3_dim/P"/>
</dbReference>
<dbReference type="CDD" id="cd16917">
    <property type="entry name" value="HATPase_UhpB-NarQ-NarX-like"/>
    <property type="match status" value="1"/>
</dbReference>
<dbReference type="Gene3D" id="3.30.565.10">
    <property type="entry name" value="Histidine kinase-like ATPase, C-terminal domain"/>
    <property type="match status" value="1"/>
</dbReference>
<organism evidence="21 22">
    <name type="scientific">Niastella yeongjuensis</name>
    <dbReference type="NCBI Taxonomy" id="354355"/>
    <lineage>
        <taxon>Bacteria</taxon>
        <taxon>Pseudomonadati</taxon>
        <taxon>Bacteroidota</taxon>
        <taxon>Chitinophagia</taxon>
        <taxon>Chitinophagales</taxon>
        <taxon>Chitinophagaceae</taxon>
        <taxon>Niastella</taxon>
    </lineage>
</organism>
<dbReference type="OrthoDB" id="9760839at2"/>